<dbReference type="PANTHER" id="PTHR45947:SF3">
    <property type="entry name" value="SULFOQUINOVOSYL TRANSFERASE SQD2"/>
    <property type="match status" value="1"/>
</dbReference>
<dbReference type="STRING" id="1089305.SAMN05444148_1891"/>
<evidence type="ECO:0000313" key="3">
    <source>
        <dbReference type="Proteomes" id="UP000184522"/>
    </source>
</evidence>
<dbReference type="RefSeq" id="WP_073085817.1">
    <property type="nucleotide sequence ID" value="NZ_FQWS01000002.1"/>
</dbReference>
<keyword evidence="3" id="KW-1185">Reference proteome</keyword>
<evidence type="ECO:0000259" key="1">
    <source>
        <dbReference type="Pfam" id="PF00534"/>
    </source>
</evidence>
<dbReference type="GO" id="GO:0016757">
    <property type="term" value="F:glycosyltransferase activity"/>
    <property type="evidence" value="ECO:0007669"/>
    <property type="project" value="InterPro"/>
</dbReference>
<dbReference type="EMBL" id="FQWS01000002">
    <property type="protein sequence ID" value="SHH38911.1"/>
    <property type="molecule type" value="Genomic_DNA"/>
</dbReference>
<keyword evidence="2" id="KW-0808">Transferase</keyword>
<feature type="domain" description="Glycosyl transferase family 1" evidence="1">
    <location>
        <begin position="178"/>
        <end position="345"/>
    </location>
</feature>
<gene>
    <name evidence="2" type="ORF">SAMN05444148_1891</name>
</gene>
<proteinExistence type="predicted"/>
<dbReference type="Pfam" id="PF00534">
    <property type="entry name" value="Glycos_transf_1"/>
    <property type="match status" value="1"/>
</dbReference>
<dbReference type="PANTHER" id="PTHR45947">
    <property type="entry name" value="SULFOQUINOVOSYL TRANSFERASE SQD2"/>
    <property type="match status" value="1"/>
</dbReference>
<dbReference type="Gene3D" id="3.40.50.2000">
    <property type="entry name" value="Glycogen Phosphorylase B"/>
    <property type="match status" value="2"/>
</dbReference>
<organism evidence="2 3">
    <name type="scientific">Winogradskyella jejuensis</name>
    <dbReference type="NCBI Taxonomy" id="1089305"/>
    <lineage>
        <taxon>Bacteria</taxon>
        <taxon>Pseudomonadati</taxon>
        <taxon>Bacteroidota</taxon>
        <taxon>Flavobacteriia</taxon>
        <taxon>Flavobacteriales</taxon>
        <taxon>Flavobacteriaceae</taxon>
        <taxon>Winogradskyella</taxon>
    </lineage>
</organism>
<protein>
    <submittedName>
        <fullName evidence="2">Glycosyltransferase involved in cell wall bisynthesis</fullName>
    </submittedName>
</protein>
<dbReference type="InterPro" id="IPR050194">
    <property type="entry name" value="Glycosyltransferase_grp1"/>
</dbReference>
<dbReference type="OrthoDB" id="832722at2"/>
<name>A0A1M5SK84_9FLAO</name>
<dbReference type="SUPFAM" id="SSF53756">
    <property type="entry name" value="UDP-Glycosyltransferase/glycogen phosphorylase"/>
    <property type="match status" value="1"/>
</dbReference>
<accession>A0A1M5SK84</accession>
<evidence type="ECO:0000313" key="2">
    <source>
        <dbReference type="EMBL" id="SHH38911.1"/>
    </source>
</evidence>
<sequence>MKVNLFFEHFPAFNQSYISDMVELLNDESSVDLEVNCLKNSEYSSKVSVKVAPKYFSKRLYERFNGFFAKSYKDLSYWEIKWLKEKLDVVHLHHSFLFKYFKGISEIEATKRPKLVVTLRGSDTYLRPWHDQRWVDFYKNNSGAIDAFVVMSNHQKTYLQKWGVSDDKIHIIPASIKTKNSKPKHLNSEKIRIVSSFRMTWEKNIEGNLRVVKYLIEEGYDVQYDIYGRGNDISEAYFMVDMYNLHEVVTIKGKVENDVYINQLGEYDFYLQLSKSESLSISTIEAQSLGLPAIISDSGGMPETILDGVSGFAIPFSEPELASKQIIKLINNKELYAQFSEAGIKNVNKKFINQIEVKAYLDLYKSLF</sequence>
<dbReference type="InterPro" id="IPR001296">
    <property type="entry name" value="Glyco_trans_1"/>
</dbReference>
<dbReference type="Proteomes" id="UP000184522">
    <property type="component" value="Unassembled WGS sequence"/>
</dbReference>
<reference evidence="3" key="1">
    <citation type="submission" date="2016-11" db="EMBL/GenBank/DDBJ databases">
        <authorList>
            <person name="Varghese N."/>
            <person name="Submissions S."/>
        </authorList>
    </citation>
    <scope>NUCLEOTIDE SEQUENCE [LARGE SCALE GENOMIC DNA]</scope>
    <source>
        <strain evidence="3">DSM 25330</strain>
    </source>
</reference>
<dbReference type="CDD" id="cd03801">
    <property type="entry name" value="GT4_PimA-like"/>
    <property type="match status" value="1"/>
</dbReference>
<dbReference type="AlphaFoldDB" id="A0A1M5SK84"/>